<dbReference type="GO" id="GO:0016887">
    <property type="term" value="F:ATP hydrolysis activity"/>
    <property type="evidence" value="ECO:0007669"/>
    <property type="project" value="InterPro"/>
</dbReference>
<gene>
    <name evidence="12" type="ORF">ADH66_11090</name>
    <name evidence="13" type="ORF">I5Q82_01400</name>
</gene>
<name>A0A1Z2XRR5_9FIRM</name>
<evidence type="ECO:0000313" key="12">
    <source>
        <dbReference type="EMBL" id="ASB41152.1"/>
    </source>
</evidence>
<dbReference type="SMART" id="SM00382">
    <property type="entry name" value="AAA"/>
    <property type="match status" value="1"/>
</dbReference>
<dbReference type="PROSITE" id="PS50929">
    <property type="entry name" value="ABC_TM1F"/>
    <property type="match status" value="1"/>
</dbReference>
<dbReference type="InterPro" id="IPR027417">
    <property type="entry name" value="P-loop_NTPase"/>
</dbReference>
<dbReference type="RefSeq" id="WP_066540882.1">
    <property type="nucleotide sequence ID" value="NZ_CP021422.1"/>
</dbReference>
<feature type="transmembrane region" description="Helical" evidence="9">
    <location>
        <begin position="60"/>
        <end position="83"/>
    </location>
</feature>
<organism evidence="13 15">
    <name type="scientific">Acutalibacter muris</name>
    <dbReference type="NCBI Taxonomy" id="1796620"/>
    <lineage>
        <taxon>Bacteria</taxon>
        <taxon>Bacillati</taxon>
        <taxon>Bacillota</taxon>
        <taxon>Clostridia</taxon>
        <taxon>Eubacteriales</taxon>
        <taxon>Acutalibacteraceae</taxon>
        <taxon>Acutalibacter</taxon>
    </lineage>
</organism>
<dbReference type="Proteomes" id="UP000196710">
    <property type="component" value="Chromosome"/>
</dbReference>
<dbReference type="Gene3D" id="3.40.50.300">
    <property type="entry name" value="P-loop containing nucleotide triphosphate hydrolases"/>
    <property type="match status" value="1"/>
</dbReference>
<dbReference type="PANTHER" id="PTHR24221:SF654">
    <property type="entry name" value="ATP-BINDING CASSETTE SUB-FAMILY B MEMBER 6"/>
    <property type="match status" value="1"/>
</dbReference>
<dbReference type="CDD" id="cd07346">
    <property type="entry name" value="ABC_6TM_exporters"/>
    <property type="match status" value="1"/>
</dbReference>
<proteinExistence type="predicted"/>
<dbReference type="InterPro" id="IPR039421">
    <property type="entry name" value="Type_1_exporter"/>
</dbReference>
<feature type="transmembrane region" description="Helical" evidence="9">
    <location>
        <begin position="244"/>
        <end position="269"/>
    </location>
</feature>
<evidence type="ECO:0000256" key="7">
    <source>
        <dbReference type="ARBA" id="ARBA00022989"/>
    </source>
</evidence>
<accession>A0A1Z2XRR5</accession>
<dbReference type="InterPro" id="IPR017871">
    <property type="entry name" value="ABC_transporter-like_CS"/>
</dbReference>
<dbReference type="Proteomes" id="UP000596035">
    <property type="component" value="Chromosome"/>
</dbReference>
<keyword evidence="7 9" id="KW-1133">Transmembrane helix</keyword>
<dbReference type="InterPro" id="IPR036640">
    <property type="entry name" value="ABC1_TM_sf"/>
</dbReference>
<keyword evidence="8 9" id="KW-0472">Membrane</keyword>
<reference evidence="14" key="2">
    <citation type="submission" date="2017-05" db="EMBL/GenBank/DDBJ databases">
        <title>Improved OligoMM genomes.</title>
        <authorList>
            <person name="Garzetti D."/>
        </authorList>
    </citation>
    <scope>NUCLEOTIDE SEQUENCE [LARGE SCALE GENOMIC DNA]</scope>
    <source>
        <strain evidence="14">KB18</strain>
    </source>
</reference>
<keyword evidence="2" id="KW-0813">Transport</keyword>
<feature type="transmembrane region" description="Helical" evidence="9">
    <location>
        <begin position="21"/>
        <end position="40"/>
    </location>
</feature>
<dbReference type="InterPro" id="IPR003593">
    <property type="entry name" value="AAA+_ATPase"/>
</dbReference>
<dbReference type="GO" id="GO:0140359">
    <property type="term" value="F:ABC-type transporter activity"/>
    <property type="evidence" value="ECO:0007669"/>
    <property type="project" value="InterPro"/>
</dbReference>
<evidence type="ECO:0000313" key="14">
    <source>
        <dbReference type="Proteomes" id="UP000196710"/>
    </source>
</evidence>
<reference evidence="13 15" key="3">
    <citation type="submission" date="2020-11" db="EMBL/GenBank/DDBJ databases">
        <title>Closed and high quality bacterial genomes of the OMM12 community.</title>
        <authorList>
            <person name="Marbouty M."/>
            <person name="Lamy-Besnier Q."/>
            <person name="Debarbieux L."/>
            <person name="Koszul R."/>
        </authorList>
    </citation>
    <scope>NUCLEOTIDE SEQUENCE [LARGE SCALE GENOMIC DNA]</scope>
    <source>
        <strain evidence="13 15">KB18</strain>
    </source>
</reference>
<dbReference type="InterPro" id="IPR011527">
    <property type="entry name" value="ABC1_TM_dom"/>
</dbReference>
<dbReference type="SUPFAM" id="SSF90123">
    <property type="entry name" value="ABC transporter transmembrane region"/>
    <property type="match status" value="1"/>
</dbReference>
<dbReference type="GO" id="GO:0034040">
    <property type="term" value="F:ATPase-coupled lipid transmembrane transporter activity"/>
    <property type="evidence" value="ECO:0007669"/>
    <property type="project" value="TreeGrafter"/>
</dbReference>
<reference evidence="12" key="1">
    <citation type="journal article" date="2017" name="Genome Announc.">
        <title>High-Quality Whole-Genome Sequences of the Oligo-Mouse-Microbiota Bacterial Community.</title>
        <authorList>
            <person name="Garzetti D."/>
            <person name="Brugiroux S."/>
            <person name="Bunk B."/>
            <person name="Pukall R."/>
            <person name="McCoy K.D."/>
            <person name="Macpherson A.J."/>
            <person name="Stecher B."/>
        </authorList>
    </citation>
    <scope>NUCLEOTIDE SEQUENCE</scope>
    <source>
        <strain evidence="12">KB18</strain>
    </source>
</reference>
<dbReference type="PROSITE" id="PS50893">
    <property type="entry name" value="ABC_TRANSPORTER_2"/>
    <property type="match status" value="1"/>
</dbReference>
<keyword evidence="14" id="KW-1185">Reference proteome</keyword>
<dbReference type="InterPro" id="IPR003439">
    <property type="entry name" value="ABC_transporter-like_ATP-bd"/>
</dbReference>
<dbReference type="PANTHER" id="PTHR24221">
    <property type="entry name" value="ATP-BINDING CASSETTE SUB-FAMILY B"/>
    <property type="match status" value="1"/>
</dbReference>
<evidence type="ECO:0000256" key="6">
    <source>
        <dbReference type="ARBA" id="ARBA00022840"/>
    </source>
</evidence>
<feature type="transmembrane region" description="Helical" evidence="9">
    <location>
        <begin position="135"/>
        <end position="158"/>
    </location>
</feature>
<evidence type="ECO:0000256" key="4">
    <source>
        <dbReference type="ARBA" id="ARBA00022692"/>
    </source>
</evidence>
<comment type="subcellular location">
    <subcellularLocation>
        <location evidence="1">Cell membrane</location>
        <topology evidence="1">Multi-pass membrane protein</topology>
    </subcellularLocation>
</comment>
<dbReference type="GO" id="GO:0005886">
    <property type="term" value="C:plasma membrane"/>
    <property type="evidence" value="ECO:0007669"/>
    <property type="project" value="UniProtKB-SubCell"/>
</dbReference>
<evidence type="ECO:0000313" key="15">
    <source>
        <dbReference type="Proteomes" id="UP000596035"/>
    </source>
</evidence>
<evidence type="ECO:0000256" key="9">
    <source>
        <dbReference type="SAM" id="Phobius"/>
    </source>
</evidence>
<keyword evidence="5" id="KW-0547">Nucleotide-binding</keyword>
<feature type="transmembrane region" description="Helical" evidence="9">
    <location>
        <begin position="164"/>
        <end position="182"/>
    </location>
</feature>
<dbReference type="PROSITE" id="PS00211">
    <property type="entry name" value="ABC_TRANSPORTER_1"/>
    <property type="match status" value="1"/>
</dbReference>
<sequence length="585" mass="64112">MKKTPALKLYIRAFSYLGPDKGLYVLGVLMSCCEFALLFALPYVNQALIDMVTGARSGNIMLTMLLMLGLFLLLVPPVVYGAFLRAKCSQRSVARVQKRIFGHICRMPHGAQVRYRTGDYITRLSDDAGRCGNMLGGFSVVQLLRFIAVFPATLILLLINDWRIALISLAYGGVNIALSMYLNPKAKGQEAVAKEEIDSSASFLVEAMRNIPVIRVFVMQKALGERYREICGRVREKRIRYQDWIGLTYGVVDFFAQSAQAVGFILGVLLSLGRGSLGQAVFNATLMGMMGDAFYRLSTFLLLAQRNLVSIERVESLLSEPLEDLDRGSDSVSTEGETAVELRDVCFSYDGKSNAIDHLSLTLRRGEHLAVVGGSGGGKSTLIKLLEGFYAPDSGEIAWFGQTGLSLRAIRSLFGYVPQECGLFDGAIGENIALCRPDASQEEVESAAKAADIHETILSLPNGYNTLAGEGGGRLSGGQRQRAAIARALLKGSPILLLDEATASLDSEVEREVQACIERVSRGMTTVTVAHRLSTVENADRILVLEGGRIVEEGDFAGLMDMRGRFWEIYEGQMREEEIMGYLER</sequence>
<dbReference type="EMBL" id="CP021422">
    <property type="protein sequence ID" value="ASB41152.1"/>
    <property type="molecule type" value="Genomic_DNA"/>
</dbReference>
<dbReference type="GO" id="GO:0005524">
    <property type="term" value="F:ATP binding"/>
    <property type="evidence" value="ECO:0007669"/>
    <property type="project" value="UniProtKB-KW"/>
</dbReference>
<feature type="domain" description="ABC transporter" evidence="10">
    <location>
        <begin position="340"/>
        <end position="572"/>
    </location>
</feature>
<evidence type="ECO:0000256" key="2">
    <source>
        <dbReference type="ARBA" id="ARBA00022448"/>
    </source>
</evidence>
<evidence type="ECO:0000259" key="11">
    <source>
        <dbReference type="PROSITE" id="PS50929"/>
    </source>
</evidence>
<evidence type="ECO:0000256" key="3">
    <source>
        <dbReference type="ARBA" id="ARBA00022475"/>
    </source>
</evidence>
<evidence type="ECO:0000313" key="13">
    <source>
        <dbReference type="EMBL" id="QQR30424.1"/>
    </source>
</evidence>
<dbReference type="Pfam" id="PF00664">
    <property type="entry name" value="ABC_membrane"/>
    <property type="match status" value="1"/>
</dbReference>
<keyword evidence="3" id="KW-1003">Cell membrane</keyword>
<evidence type="ECO:0000256" key="1">
    <source>
        <dbReference type="ARBA" id="ARBA00004651"/>
    </source>
</evidence>
<protein>
    <submittedName>
        <fullName evidence="13">ABC transporter ATP-binding protein</fullName>
    </submittedName>
</protein>
<dbReference type="Gene3D" id="1.20.1560.10">
    <property type="entry name" value="ABC transporter type 1, transmembrane domain"/>
    <property type="match status" value="1"/>
</dbReference>
<dbReference type="AlphaFoldDB" id="A0A1Z2XRR5"/>
<dbReference type="Pfam" id="PF00005">
    <property type="entry name" value="ABC_tran"/>
    <property type="match status" value="1"/>
</dbReference>
<dbReference type="FunFam" id="3.40.50.300:FF:000221">
    <property type="entry name" value="Multidrug ABC transporter ATP-binding protein"/>
    <property type="match status" value="1"/>
</dbReference>
<keyword evidence="4 9" id="KW-0812">Transmembrane</keyword>
<dbReference type="KEGG" id="amur:ADH66_11090"/>
<keyword evidence="6 13" id="KW-0067">ATP-binding</keyword>
<dbReference type="SUPFAM" id="SSF52540">
    <property type="entry name" value="P-loop containing nucleoside triphosphate hydrolases"/>
    <property type="match status" value="1"/>
</dbReference>
<evidence type="ECO:0000259" key="10">
    <source>
        <dbReference type="PROSITE" id="PS50893"/>
    </source>
</evidence>
<dbReference type="EMBL" id="CP065321">
    <property type="protein sequence ID" value="QQR30424.1"/>
    <property type="molecule type" value="Genomic_DNA"/>
</dbReference>
<evidence type="ECO:0000256" key="8">
    <source>
        <dbReference type="ARBA" id="ARBA00023136"/>
    </source>
</evidence>
<feature type="domain" description="ABC transmembrane type-1" evidence="11">
    <location>
        <begin position="25"/>
        <end position="306"/>
    </location>
</feature>
<dbReference type="PROSITE" id="PS51257">
    <property type="entry name" value="PROKAR_LIPOPROTEIN"/>
    <property type="match status" value="1"/>
</dbReference>
<evidence type="ECO:0000256" key="5">
    <source>
        <dbReference type="ARBA" id="ARBA00022741"/>
    </source>
</evidence>